<dbReference type="InterPro" id="IPR003439">
    <property type="entry name" value="ABC_transporter-like_ATP-bd"/>
</dbReference>
<keyword evidence="12" id="KW-1185">Reference proteome</keyword>
<comment type="caution">
    <text evidence="11">The sequence shown here is derived from an EMBL/GenBank/DDBJ whole genome shotgun (WGS) entry which is preliminary data.</text>
</comment>
<dbReference type="InterPro" id="IPR039421">
    <property type="entry name" value="Type_1_exporter"/>
</dbReference>
<organism evidence="11 12">
    <name type="scientific">Levilactobacillus lanxiensis</name>
    <dbReference type="NCBI Taxonomy" id="2799568"/>
    <lineage>
        <taxon>Bacteria</taxon>
        <taxon>Bacillati</taxon>
        <taxon>Bacillota</taxon>
        <taxon>Bacilli</taxon>
        <taxon>Lactobacillales</taxon>
        <taxon>Lactobacillaceae</taxon>
        <taxon>Levilactobacillus</taxon>
    </lineage>
</organism>
<dbReference type="InterPro" id="IPR027417">
    <property type="entry name" value="P-loop_NTPase"/>
</dbReference>
<feature type="signal peptide" evidence="8">
    <location>
        <begin position="1"/>
        <end position="27"/>
    </location>
</feature>
<evidence type="ECO:0000313" key="11">
    <source>
        <dbReference type="EMBL" id="MFD1455453.1"/>
    </source>
</evidence>
<evidence type="ECO:0000256" key="3">
    <source>
        <dbReference type="ARBA" id="ARBA00022741"/>
    </source>
</evidence>
<dbReference type="RefSeq" id="WP_203644992.1">
    <property type="nucleotide sequence ID" value="NZ_BOLN01000005.1"/>
</dbReference>
<dbReference type="CDD" id="cd03228">
    <property type="entry name" value="ABCC_MRP_Like"/>
    <property type="match status" value="1"/>
</dbReference>
<dbReference type="InterPro" id="IPR003593">
    <property type="entry name" value="AAA+_ATPase"/>
</dbReference>
<evidence type="ECO:0000256" key="4">
    <source>
        <dbReference type="ARBA" id="ARBA00022840"/>
    </source>
</evidence>
<dbReference type="InterPro" id="IPR036640">
    <property type="entry name" value="ABC1_TM_sf"/>
</dbReference>
<evidence type="ECO:0000259" key="10">
    <source>
        <dbReference type="PROSITE" id="PS50929"/>
    </source>
</evidence>
<dbReference type="PROSITE" id="PS50893">
    <property type="entry name" value="ABC_TRANSPORTER_2"/>
    <property type="match status" value="1"/>
</dbReference>
<dbReference type="SUPFAM" id="SSF52540">
    <property type="entry name" value="P-loop containing nucleoside triphosphate hydrolases"/>
    <property type="match status" value="1"/>
</dbReference>
<reference evidence="12" key="1">
    <citation type="journal article" date="2019" name="Int. J. Syst. Evol. Microbiol.">
        <title>The Global Catalogue of Microorganisms (GCM) 10K type strain sequencing project: providing services to taxonomists for standard genome sequencing and annotation.</title>
        <authorList>
            <consortium name="The Broad Institute Genomics Platform"/>
            <consortium name="The Broad Institute Genome Sequencing Center for Infectious Disease"/>
            <person name="Wu L."/>
            <person name="Ma J."/>
        </authorList>
    </citation>
    <scope>NUCLEOTIDE SEQUENCE [LARGE SCALE GENOMIC DNA]</scope>
    <source>
        <strain evidence="12">CCM 8979</strain>
    </source>
</reference>
<dbReference type="Gene3D" id="1.20.1560.10">
    <property type="entry name" value="ABC transporter type 1, transmembrane domain"/>
    <property type="match status" value="1"/>
</dbReference>
<dbReference type="Gene3D" id="3.40.50.300">
    <property type="entry name" value="P-loop containing nucleotide triphosphate hydrolases"/>
    <property type="match status" value="1"/>
</dbReference>
<feature type="transmembrane region" description="Helical" evidence="7">
    <location>
        <begin position="43"/>
        <end position="65"/>
    </location>
</feature>
<feature type="domain" description="ABC transporter" evidence="9">
    <location>
        <begin position="318"/>
        <end position="524"/>
    </location>
</feature>
<keyword evidence="6 7" id="KW-0472">Membrane</keyword>
<feature type="chain" id="PRO_5046243703" evidence="8">
    <location>
        <begin position="28"/>
        <end position="524"/>
    </location>
</feature>
<feature type="transmembrane region" description="Helical" evidence="7">
    <location>
        <begin position="233"/>
        <end position="255"/>
    </location>
</feature>
<accession>A0ABW4D5N0</accession>
<dbReference type="Proteomes" id="UP001597189">
    <property type="component" value="Unassembled WGS sequence"/>
</dbReference>
<feature type="transmembrane region" description="Helical" evidence="7">
    <location>
        <begin position="123"/>
        <end position="141"/>
    </location>
</feature>
<feature type="transmembrane region" description="Helical" evidence="7">
    <location>
        <begin position="147"/>
        <end position="165"/>
    </location>
</feature>
<gene>
    <name evidence="11" type="ORF">ACFQ44_07100</name>
</gene>
<dbReference type="EMBL" id="JBHTOD010000005">
    <property type="protein sequence ID" value="MFD1455453.1"/>
    <property type="molecule type" value="Genomic_DNA"/>
</dbReference>
<dbReference type="PROSITE" id="PS00675">
    <property type="entry name" value="SIGMA54_INTERACT_1"/>
    <property type="match status" value="1"/>
</dbReference>
<evidence type="ECO:0000313" key="12">
    <source>
        <dbReference type="Proteomes" id="UP001597189"/>
    </source>
</evidence>
<dbReference type="Pfam" id="PF00664">
    <property type="entry name" value="ABC_membrane"/>
    <property type="match status" value="1"/>
</dbReference>
<evidence type="ECO:0000256" key="1">
    <source>
        <dbReference type="ARBA" id="ARBA00004651"/>
    </source>
</evidence>
<dbReference type="InterPro" id="IPR025662">
    <property type="entry name" value="Sigma_54_int_dom_ATP-bd_1"/>
</dbReference>
<dbReference type="SUPFAM" id="SSF90123">
    <property type="entry name" value="ABC transporter transmembrane region"/>
    <property type="match status" value="1"/>
</dbReference>
<evidence type="ECO:0000256" key="5">
    <source>
        <dbReference type="ARBA" id="ARBA00022989"/>
    </source>
</evidence>
<evidence type="ECO:0000256" key="6">
    <source>
        <dbReference type="ARBA" id="ARBA00023136"/>
    </source>
</evidence>
<dbReference type="PANTHER" id="PTHR24221">
    <property type="entry name" value="ATP-BINDING CASSETTE SUB-FAMILY B"/>
    <property type="match status" value="1"/>
</dbReference>
<keyword evidence="4 11" id="KW-0067">ATP-binding</keyword>
<feature type="domain" description="ABC transmembrane type-1" evidence="10">
    <location>
        <begin position="11"/>
        <end position="290"/>
    </location>
</feature>
<comment type="subcellular location">
    <subcellularLocation>
        <location evidence="1">Cell membrane</location>
        <topology evidence="1">Multi-pass membrane protein</topology>
    </subcellularLocation>
</comment>
<dbReference type="InterPro" id="IPR011527">
    <property type="entry name" value="ABC1_TM_dom"/>
</dbReference>
<dbReference type="Pfam" id="PF00005">
    <property type="entry name" value="ABC_tran"/>
    <property type="match status" value="1"/>
</dbReference>
<keyword evidence="5 7" id="KW-1133">Transmembrane helix</keyword>
<protein>
    <submittedName>
        <fullName evidence="11">ATP-binding cassette domain-containing protein</fullName>
    </submittedName>
</protein>
<dbReference type="PANTHER" id="PTHR24221:SF654">
    <property type="entry name" value="ATP-BINDING CASSETTE SUB-FAMILY B MEMBER 6"/>
    <property type="match status" value="1"/>
</dbReference>
<evidence type="ECO:0000256" key="7">
    <source>
        <dbReference type="SAM" id="Phobius"/>
    </source>
</evidence>
<evidence type="ECO:0000256" key="8">
    <source>
        <dbReference type="SAM" id="SignalP"/>
    </source>
</evidence>
<keyword evidence="2 7" id="KW-0812">Transmembrane</keyword>
<evidence type="ECO:0000259" key="9">
    <source>
        <dbReference type="PROSITE" id="PS50893"/>
    </source>
</evidence>
<sequence>MKFVNKKLVGLAIFTAVLAGLSTPFNAAMYAFIFHIIETKHISWIVPFVVVIILGYFGFSLATYLNTVVINKNVVTVNRRLKTQLLRGLLQRRTVDSKDFVATNLSFFMNDLKLLEDNYIRQLFALISVLVTCVVTLAYSLANNVELTLVFIVFMIFPSAIPRLFRNRINVRSEAWSQRNSQWSGTLKDVLKGALALRQYRSLPGIEPKTTAAIQNVEHANAAMKNEIALSNAVMEAIFYVCTLIPIGIGIYATIQGRISLSQFVAIQYSSNWIINSAGEVVNSFNTLNSTGKIRQRIKDAVQPVSEPATVTSGFETLTLTQLSFNRQETPILQDINLAVARGEKILIQGESGSGKTTLLRLLDGALPPTSGEVAINGGPVKQYAGMSTVNQSPIVFDDTLRFNLTLGLDFTDAAVTHACQEAGLMDLIDRDGLDYQIGDEGQNLSGGQVKRLEIARAILFDRELIFIDEGTASLDEQTSIAIHQTILRLPKTIIEVDHHIPPEVRPLFDHVYQLQDGQLTAEV</sequence>
<keyword evidence="3" id="KW-0547">Nucleotide-binding</keyword>
<dbReference type="SMART" id="SM00382">
    <property type="entry name" value="AAA"/>
    <property type="match status" value="1"/>
</dbReference>
<proteinExistence type="predicted"/>
<name>A0ABW4D5N0_9LACO</name>
<keyword evidence="8" id="KW-0732">Signal</keyword>
<dbReference type="PROSITE" id="PS50929">
    <property type="entry name" value="ABC_TM1F"/>
    <property type="match status" value="1"/>
</dbReference>
<evidence type="ECO:0000256" key="2">
    <source>
        <dbReference type="ARBA" id="ARBA00022692"/>
    </source>
</evidence>
<dbReference type="GO" id="GO:0005524">
    <property type="term" value="F:ATP binding"/>
    <property type="evidence" value="ECO:0007669"/>
    <property type="project" value="UniProtKB-KW"/>
</dbReference>